<organism evidence="5 6">
    <name type="scientific">Tribonema minus</name>
    <dbReference type="NCBI Taxonomy" id="303371"/>
    <lineage>
        <taxon>Eukaryota</taxon>
        <taxon>Sar</taxon>
        <taxon>Stramenopiles</taxon>
        <taxon>Ochrophyta</taxon>
        <taxon>PX clade</taxon>
        <taxon>Xanthophyceae</taxon>
        <taxon>Tribonematales</taxon>
        <taxon>Tribonemataceae</taxon>
        <taxon>Tribonema</taxon>
    </lineage>
</organism>
<dbReference type="PROSITE" id="PS50090">
    <property type="entry name" value="MYB_LIKE"/>
    <property type="match status" value="2"/>
</dbReference>
<keyword evidence="2 5" id="KW-0238">DNA-binding</keyword>
<sequence>EEDDLLTALVAQHGLKKWAEIAKHIPGRSNTQCRERWLNQLDPKISKRKWTTDDEEELYKAHAALGPQWAQIAKQLPGRSTLAVKNRVNS</sequence>
<dbReference type="PROSITE" id="PS51294">
    <property type="entry name" value="HTH_MYB"/>
    <property type="match status" value="2"/>
</dbReference>
<feature type="domain" description="Myb-like" evidence="3">
    <location>
        <begin position="1"/>
        <end position="41"/>
    </location>
</feature>
<keyword evidence="5" id="KW-0371">Homeobox</keyword>
<dbReference type="CDD" id="cd00167">
    <property type="entry name" value="SANT"/>
    <property type="match status" value="2"/>
</dbReference>
<evidence type="ECO:0000256" key="1">
    <source>
        <dbReference type="ARBA" id="ARBA00022737"/>
    </source>
</evidence>
<dbReference type="FunFam" id="1.10.10.60:FF:000010">
    <property type="entry name" value="Transcriptional activator Myb isoform A"/>
    <property type="match status" value="1"/>
</dbReference>
<evidence type="ECO:0000313" key="6">
    <source>
        <dbReference type="Proteomes" id="UP000664859"/>
    </source>
</evidence>
<evidence type="ECO:0000256" key="2">
    <source>
        <dbReference type="ARBA" id="ARBA00023125"/>
    </source>
</evidence>
<feature type="domain" description="HTH myb-type" evidence="4">
    <location>
        <begin position="1"/>
        <end position="45"/>
    </location>
</feature>
<feature type="domain" description="HTH myb-type" evidence="4">
    <location>
        <begin position="47"/>
        <end position="90"/>
    </location>
</feature>
<accession>A0A836CH87</accession>
<comment type="caution">
    <text evidence="5">The sequence shown here is derived from an EMBL/GenBank/DDBJ whole genome shotgun (WGS) entry which is preliminary data.</text>
</comment>
<dbReference type="SMART" id="SM00717">
    <property type="entry name" value="SANT"/>
    <property type="match status" value="2"/>
</dbReference>
<name>A0A836CH87_9STRA</name>
<dbReference type="GO" id="GO:0000981">
    <property type="term" value="F:DNA-binding transcription factor activity, RNA polymerase II-specific"/>
    <property type="evidence" value="ECO:0007669"/>
    <property type="project" value="TreeGrafter"/>
</dbReference>
<feature type="non-terminal residue" evidence="5">
    <location>
        <position position="90"/>
    </location>
</feature>
<dbReference type="InterPro" id="IPR050560">
    <property type="entry name" value="MYB_TF"/>
</dbReference>
<evidence type="ECO:0000259" key="3">
    <source>
        <dbReference type="PROSITE" id="PS50090"/>
    </source>
</evidence>
<proteinExistence type="predicted"/>
<protein>
    <submittedName>
        <fullName evidence="5">Homeodomain-like protein</fullName>
    </submittedName>
</protein>
<dbReference type="OrthoDB" id="2143914at2759"/>
<evidence type="ECO:0000313" key="5">
    <source>
        <dbReference type="EMBL" id="KAG5183686.1"/>
    </source>
</evidence>
<dbReference type="InterPro" id="IPR009057">
    <property type="entry name" value="Homeodomain-like_sf"/>
</dbReference>
<dbReference type="Pfam" id="PF13921">
    <property type="entry name" value="Myb_DNA-bind_6"/>
    <property type="match status" value="1"/>
</dbReference>
<keyword evidence="1" id="KW-0677">Repeat</keyword>
<evidence type="ECO:0000259" key="4">
    <source>
        <dbReference type="PROSITE" id="PS51294"/>
    </source>
</evidence>
<dbReference type="GO" id="GO:0005634">
    <property type="term" value="C:nucleus"/>
    <property type="evidence" value="ECO:0007669"/>
    <property type="project" value="TreeGrafter"/>
</dbReference>
<feature type="non-terminal residue" evidence="5">
    <location>
        <position position="1"/>
    </location>
</feature>
<dbReference type="Gene3D" id="1.10.10.60">
    <property type="entry name" value="Homeodomain-like"/>
    <property type="match status" value="2"/>
</dbReference>
<feature type="domain" description="Myb-like" evidence="3">
    <location>
        <begin position="42"/>
        <end position="90"/>
    </location>
</feature>
<dbReference type="InterPro" id="IPR001005">
    <property type="entry name" value="SANT/Myb"/>
</dbReference>
<dbReference type="InterPro" id="IPR017930">
    <property type="entry name" value="Myb_dom"/>
</dbReference>
<dbReference type="GO" id="GO:0000978">
    <property type="term" value="F:RNA polymerase II cis-regulatory region sequence-specific DNA binding"/>
    <property type="evidence" value="ECO:0007669"/>
    <property type="project" value="TreeGrafter"/>
</dbReference>
<dbReference type="PANTHER" id="PTHR45614">
    <property type="entry name" value="MYB PROTEIN-RELATED"/>
    <property type="match status" value="1"/>
</dbReference>
<reference evidence="5" key="1">
    <citation type="submission" date="2021-02" db="EMBL/GenBank/DDBJ databases">
        <title>First Annotated Genome of the Yellow-green Alga Tribonema minus.</title>
        <authorList>
            <person name="Mahan K.M."/>
        </authorList>
    </citation>
    <scope>NUCLEOTIDE SEQUENCE</scope>
    <source>
        <strain evidence="5">UTEX B ZZ1240</strain>
    </source>
</reference>
<dbReference type="EMBL" id="JAFCMP010000190">
    <property type="protein sequence ID" value="KAG5183686.1"/>
    <property type="molecule type" value="Genomic_DNA"/>
</dbReference>
<keyword evidence="6" id="KW-1185">Reference proteome</keyword>
<dbReference type="Proteomes" id="UP000664859">
    <property type="component" value="Unassembled WGS sequence"/>
</dbReference>
<gene>
    <name evidence="5" type="ORF">JKP88DRAFT_129379</name>
</gene>
<dbReference type="SUPFAM" id="SSF46689">
    <property type="entry name" value="Homeodomain-like"/>
    <property type="match status" value="1"/>
</dbReference>
<dbReference type="AlphaFoldDB" id="A0A836CH87"/>